<comment type="caution">
    <text evidence="5">The sequence shown here is derived from an EMBL/GenBank/DDBJ whole genome shotgun (WGS) entry which is preliminary data.</text>
</comment>
<evidence type="ECO:0000256" key="2">
    <source>
        <dbReference type="ARBA" id="ARBA00023002"/>
    </source>
</evidence>
<keyword evidence="2" id="KW-0560">Oxidoreductase</keyword>
<dbReference type="Gene3D" id="3.40.50.720">
    <property type="entry name" value="NAD(P)-binding Rossmann-like Domain"/>
    <property type="match status" value="1"/>
</dbReference>
<dbReference type="PANTHER" id="PTHR43818:SF11">
    <property type="entry name" value="BCDNA.GH03377"/>
    <property type="match status" value="1"/>
</dbReference>
<dbReference type="Pfam" id="PF02894">
    <property type="entry name" value="GFO_IDH_MocA_C"/>
    <property type="match status" value="1"/>
</dbReference>
<organism evidence="5 6">
    <name type="scientific">Pseudolysinimonas kribbensis</name>
    <dbReference type="NCBI Taxonomy" id="433641"/>
    <lineage>
        <taxon>Bacteria</taxon>
        <taxon>Bacillati</taxon>
        <taxon>Actinomycetota</taxon>
        <taxon>Actinomycetes</taxon>
        <taxon>Micrococcales</taxon>
        <taxon>Microbacteriaceae</taxon>
        <taxon>Pseudolysinimonas</taxon>
    </lineage>
</organism>
<accession>A0ABQ6K990</accession>
<evidence type="ECO:0000256" key="1">
    <source>
        <dbReference type="ARBA" id="ARBA00010928"/>
    </source>
</evidence>
<evidence type="ECO:0000313" key="6">
    <source>
        <dbReference type="Proteomes" id="UP001157034"/>
    </source>
</evidence>
<dbReference type="InterPro" id="IPR050463">
    <property type="entry name" value="Gfo/Idh/MocA_oxidrdct_glycsds"/>
</dbReference>
<dbReference type="Pfam" id="PF01408">
    <property type="entry name" value="GFO_IDH_MocA"/>
    <property type="match status" value="1"/>
</dbReference>
<evidence type="ECO:0000259" key="3">
    <source>
        <dbReference type="Pfam" id="PF01408"/>
    </source>
</evidence>
<dbReference type="InterPro" id="IPR036291">
    <property type="entry name" value="NAD(P)-bd_dom_sf"/>
</dbReference>
<gene>
    <name evidence="5" type="ORF">GCM10025881_27730</name>
</gene>
<sequence>MGTDAMQPQTAAVIAVGSQGRVHLHGYRQRPDVAVVAIADPDRELAESVAADAGVPAVYADHRELLAAERIDILSICTPPGLHRAIVEDAVAAGVRAIHCEKPVALTFGDVRGMRDLCRERGVQLTINHQRRFETVYRDVRDLVAAGGIGRLTMLEGYCANLFDWGSHVLDLLLFLSGDDAPETVYGQIDVDTIRRIYGATAETGSVTHLHWSDGRNAVVFTGRGPEHRAVGPDTGIVLHGTQGRIEIADSHAVVRSFDGASREFRSRIEERNRVDLGGADATIIQATTEAIADLVEALREGREPALDARHGVAAAELIFATYESSARRGSVRLPLQTDDNALLRGIAQGYWTPVGETTGTF</sequence>
<keyword evidence="6" id="KW-1185">Reference proteome</keyword>
<dbReference type="EMBL" id="BSVB01000001">
    <property type="protein sequence ID" value="GMA95949.1"/>
    <property type="molecule type" value="Genomic_DNA"/>
</dbReference>
<dbReference type="InterPro" id="IPR000683">
    <property type="entry name" value="Gfo/Idh/MocA-like_OxRdtase_N"/>
</dbReference>
<evidence type="ECO:0000259" key="4">
    <source>
        <dbReference type="Pfam" id="PF02894"/>
    </source>
</evidence>
<proteinExistence type="inferred from homology"/>
<dbReference type="SUPFAM" id="SSF51735">
    <property type="entry name" value="NAD(P)-binding Rossmann-fold domains"/>
    <property type="match status" value="1"/>
</dbReference>
<dbReference type="PANTHER" id="PTHR43818">
    <property type="entry name" value="BCDNA.GH03377"/>
    <property type="match status" value="1"/>
</dbReference>
<feature type="domain" description="Gfo/Idh/MocA-like oxidoreductase C-terminal" evidence="4">
    <location>
        <begin position="162"/>
        <end position="333"/>
    </location>
</feature>
<comment type="similarity">
    <text evidence="1">Belongs to the Gfo/Idh/MocA family.</text>
</comment>
<dbReference type="InterPro" id="IPR004104">
    <property type="entry name" value="Gfo/Idh/MocA-like_OxRdtase_C"/>
</dbReference>
<name>A0ABQ6K990_9MICO</name>
<dbReference type="SUPFAM" id="SSF55347">
    <property type="entry name" value="Glyceraldehyde-3-phosphate dehydrogenase-like, C-terminal domain"/>
    <property type="match status" value="1"/>
</dbReference>
<feature type="domain" description="Gfo/Idh/MocA-like oxidoreductase N-terminal" evidence="3">
    <location>
        <begin position="12"/>
        <end position="129"/>
    </location>
</feature>
<reference evidence="6" key="1">
    <citation type="journal article" date="2019" name="Int. J. Syst. Evol. Microbiol.">
        <title>The Global Catalogue of Microorganisms (GCM) 10K type strain sequencing project: providing services to taxonomists for standard genome sequencing and annotation.</title>
        <authorList>
            <consortium name="The Broad Institute Genomics Platform"/>
            <consortium name="The Broad Institute Genome Sequencing Center for Infectious Disease"/>
            <person name="Wu L."/>
            <person name="Ma J."/>
        </authorList>
    </citation>
    <scope>NUCLEOTIDE SEQUENCE [LARGE SCALE GENOMIC DNA]</scope>
    <source>
        <strain evidence="6">NBRC 108894</strain>
    </source>
</reference>
<protein>
    <submittedName>
        <fullName evidence="5">Oxidoreductase</fullName>
    </submittedName>
</protein>
<evidence type="ECO:0000313" key="5">
    <source>
        <dbReference type="EMBL" id="GMA95949.1"/>
    </source>
</evidence>
<dbReference type="Proteomes" id="UP001157034">
    <property type="component" value="Unassembled WGS sequence"/>
</dbReference>
<dbReference type="Gene3D" id="3.30.360.10">
    <property type="entry name" value="Dihydrodipicolinate Reductase, domain 2"/>
    <property type="match status" value="1"/>
</dbReference>